<dbReference type="OrthoDB" id="10003767at2759"/>
<dbReference type="EMBL" id="PDNA01000273">
    <property type="protein sequence ID" value="PGG99342.1"/>
    <property type="molecule type" value="Genomic_DNA"/>
</dbReference>
<name>A0A2B7WRV3_POLH7</name>
<proteinExistence type="predicted"/>
<dbReference type="SUPFAM" id="SSF56112">
    <property type="entry name" value="Protein kinase-like (PK-like)"/>
    <property type="match status" value="1"/>
</dbReference>
<keyword evidence="3" id="KW-1185">Reference proteome</keyword>
<feature type="compositionally biased region" description="Basic and acidic residues" evidence="1">
    <location>
        <begin position="276"/>
        <end position="285"/>
    </location>
</feature>
<dbReference type="GO" id="GO:0005739">
    <property type="term" value="C:mitochondrion"/>
    <property type="evidence" value="ECO:0007669"/>
    <property type="project" value="TreeGrafter"/>
</dbReference>
<dbReference type="STRING" id="1447883.A0A2B7WRV3"/>
<evidence type="ECO:0000256" key="1">
    <source>
        <dbReference type="SAM" id="MobiDB-lite"/>
    </source>
</evidence>
<gene>
    <name evidence="2" type="ORF">AJ80_09380</name>
</gene>
<dbReference type="Proteomes" id="UP000224634">
    <property type="component" value="Unassembled WGS sequence"/>
</dbReference>
<evidence type="ECO:0000313" key="2">
    <source>
        <dbReference type="EMBL" id="PGG99342.1"/>
    </source>
</evidence>
<reference evidence="2 3" key="1">
    <citation type="submission" date="2017-10" db="EMBL/GenBank/DDBJ databases">
        <title>Comparative genomics in systemic dimorphic fungi from Ajellomycetaceae.</title>
        <authorList>
            <person name="Munoz J.F."/>
            <person name="Mcewen J.G."/>
            <person name="Clay O.K."/>
            <person name="Cuomo C.A."/>
        </authorList>
    </citation>
    <scope>NUCLEOTIDE SEQUENCE [LARGE SCALE GENOMIC DNA]</scope>
    <source>
        <strain evidence="2 3">UAMH7299</strain>
    </source>
</reference>
<feature type="region of interest" description="Disordered" evidence="1">
    <location>
        <begin position="267"/>
        <end position="292"/>
    </location>
</feature>
<accession>A0A2B7WRV3</accession>
<dbReference type="PANTHER" id="PTHR36091">
    <property type="entry name" value="ALTERED INHERITANCE OF MITOCHONDRIA PROTEIN 9, MITOCHONDRIAL"/>
    <property type="match status" value="1"/>
</dbReference>
<sequence length="292" mass="33032">MLNRASPFERAYRDATNYQKSLPEDDIATLEKYLKVAPYTSLHRPVLRHPDLQPNNTFVSKNGNLDIVGLIDWQHCSALPDFLAAGIPHYIQNYDDEGSLRFVQPKLPPQETLDKMSGSERSAALEQFRRRHLHFYYRGFTQMLSPSHLRALEYGSGGSHLLKRKIFTNAGNPWEGDNAQLIAGTDDTAAAAEGSSSNNDIPPPCLISFDSSETQDALRIVKEHEEIDGQLSFIRNAIGVSSEGWTSNEMFEDAVARSRAWRELAVETAKDDDDDRGMTERHWPFDDFDEDE</sequence>
<dbReference type="InterPro" id="IPR011009">
    <property type="entry name" value="Kinase-like_dom_sf"/>
</dbReference>
<evidence type="ECO:0008006" key="4">
    <source>
        <dbReference type="Google" id="ProtNLM"/>
    </source>
</evidence>
<organism evidence="2 3">
    <name type="scientific">Polytolypa hystricis (strain UAMH7299)</name>
    <dbReference type="NCBI Taxonomy" id="1447883"/>
    <lineage>
        <taxon>Eukaryota</taxon>
        <taxon>Fungi</taxon>
        <taxon>Dikarya</taxon>
        <taxon>Ascomycota</taxon>
        <taxon>Pezizomycotina</taxon>
        <taxon>Eurotiomycetes</taxon>
        <taxon>Eurotiomycetidae</taxon>
        <taxon>Onygenales</taxon>
        <taxon>Onygenales incertae sedis</taxon>
        <taxon>Polytolypa</taxon>
    </lineage>
</organism>
<comment type="caution">
    <text evidence="2">The sequence shown here is derived from an EMBL/GenBank/DDBJ whole genome shotgun (WGS) entry which is preliminary data.</text>
</comment>
<dbReference type="InterPro" id="IPR051035">
    <property type="entry name" value="Mito_inheritance_9"/>
</dbReference>
<evidence type="ECO:0000313" key="3">
    <source>
        <dbReference type="Proteomes" id="UP000224634"/>
    </source>
</evidence>
<dbReference type="PANTHER" id="PTHR36091:SF2">
    <property type="entry name" value="AMINOGLYCOSIDE PHOSPHOTRANSFERASE DOMAIN-CONTAINING PROTEIN"/>
    <property type="match status" value="1"/>
</dbReference>
<dbReference type="AlphaFoldDB" id="A0A2B7WRV3"/>
<protein>
    <recommendedName>
        <fullName evidence="4">Aminoglycoside phosphotransferase domain-containing protein</fullName>
    </recommendedName>
</protein>